<protein>
    <submittedName>
        <fullName evidence="1">Uncharacterized protein</fullName>
    </submittedName>
</protein>
<accession>A0A2Z3HSG8</accession>
<dbReference type="Proteomes" id="UP000247763">
    <property type="component" value="Chromosome"/>
</dbReference>
<evidence type="ECO:0000313" key="2">
    <source>
        <dbReference type="Proteomes" id="UP000247763"/>
    </source>
</evidence>
<proteinExistence type="predicted"/>
<dbReference type="Pfam" id="PF20370">
    <property type="entry name" value="DUF6665"/>
    <property type="match status" value="1"/>
</dbReference>
<dbReference type="InterPro" id="IPR046606">
    <property type="entry name" value="DUF6665"/>
</dbReference>
<dbReference type="KEGG" id="phb:HYN04_07450"/>
<evidence type="ECO:0000313" key="1">
    <source>
        <dbReference type="EMBL" id="AWM78777.1"/>
    </source>
</evidence>
<gene>
    <name evidence="1" type="ORF">HYN04_07450</name>
</gene>
<sequence>MSLRPPRLGQGSDPGRDTGLSVLEAEMMSEAAAALGRAGSRAEAALSRLTDPEALEREGRDALLKAAAEAVWSLFIQRESCGLRDQRQVITDLGIPRAVLVRLGAR</sequence>
<name>A0A2Z3HSG8_9CAUL</name>
<reference evidence="2" key="1">
    <citation type="submission" date="2018-05" db="EMBL/GenBank/DDBJ databases">
        <title>Genome sequencing of Phenylobacterium sp. HYN0004.</title>
        <authorList>
            <person name="Yi H."/>
            <person name="Baek C."/>
        </authorList>
    </citation>
    <scope>NUCLEOTIDE SEQUENCE [LARGE SCALE GENOMIC DNA]</scope>
    <source>
        <strain evidence="2">HYN0004</strain>
    </source>
</reference>
<keyword evidence="2" id="KW-1185">Reference proteome</keyword>
<organism evidence="1 2">
    <name type="scientific">Phenylobacterium parvum</name>
    <dbReference type="NCBI Taxonomy" id="2201350"/>
    <lineage>
        <taxon>Bacteria</taxon>
        <taxon>Pseudomonadati</taxon>
        <taxon>Pseudomonadota</taxon>
        <taxon>Alphaproteobacteria</taxon>
        <taxon>Caulobacterales</taxon>
        <taxon>Caulobacteraceae</taxon>
        <taxon>Phenylobacterium</taxon>
    </lineage>
</organism>
<dbReference type="AlphaFoldDB" id="A0A2Z3HSG8"/>
<dbReference type="OrthoDB" id="9814981at2"/>
<dbReference type="RefSeq" id="WP_110451343.1">
    <property type="nucleotide sequence ID" value="NZ_CP029479.1"/>
</dbReference>
<dbReference type="EMBL" id="CP029479">
    <property type="protein sequence ID" value="AWM78777.1"/>
    <property type="molecule type" value="Genomic_DNA"/>
</dbReference>